<evidence type="ECO:0000313" key="2">
    <source>
        <dbReference type="Proteomes" id="UP000824200"/>
    </source>
</evidence>
<reference evidence="1" key="2">
    <citation type="journal article" date="2021" name="PeerJ">
        <title>Extensive microbial diversity within the chicken gut microbiome revealed by metagenomics and culture.</title>
        <authorList>
            <person name="Gilroy R."/>
            <person name="Ravi A."/>
            <person name="Getino M."/>
            <person name="Pursley I."/>
            <person name="Horton D.L."/>
            <person name="Alikhan N.F."/>
            <person name="Baker D."/>
            <person name="Gharbi K."/>
            <person name="Hall N."/>
            <person name="Watson M."/>
            <person name="Adriaenssens E.M."/>
            <person name="Foster-Nyarko E."/>
            <person name="Jarju S."/>
            <person name="Secka A."/>
            <person name="Antonio M."/>
            <person name="Oren A."/>
            <person name="Chaudhuri R.R."/>
            <person name="La Ragione R."/>
            <person name="Hildebrand F."/>
            <person name="Pallen M.J."/>
        </authorList>
    </citation>
    <scope>NUCLEOTIDE SEQUENCE</scope>
    <source>
        <strain evidence="1">CHK121-14286</strain>
    </source>
</reference>
<sequence length="81" mass="9197">MEKAKGQALFHVACKLPEKAKTATKVAVSGVVRLVGVFFVQCNAFTPRKLSLHQQQNYKQYKGGTDIFPFLPLYRIFKYVC</sequence>
<organism evidence="1 2">
    <name type="scientific">Candidatus Fimimonas gallinarum</name>
    <dbReference type="NCBI Taxonomy" id="2840821"/>
    <lineage>
        <taxon>Bacteria</taxon>
        <taxon>Pseudomonadati</taxon>
        <taxon>Myxococcota</taxon>
        <taxon>Myxococcia</taxon>
        <taxon>Myxococcales</taxon>
        <taxon>Cystobacterineae</taxon>
        <taxon>Myxococcaceae</taxon>
        <taxon>Myxococcaceae incertae sedis</taxon>
        <taxon>Candidatus Fimimonas</taxon>
    </lineage>
</organism>
<evidence type="ECO:0000313" key="1">
    <source>
        <dbReference type="EMBL" id="HIR65890.1"/>
    </source>
</evidence>
<proteinExistence type="predicted"/>
<protein>
    <submittedName>
        <fullName evidence="1">Uncharacterized protein</fullName>
    </submittedName>
</protein>
<comment type="caution">
    <text evidence="1">The sequence shown here is derived from an EMBL/GenBank/DDBJ whole genome shotgun (WGS) entry which is preliminary data.</text>
</comment>
<dbReference type="EMBL" id="DVHL01000027">
    <property type="protein sequence ID" value="HIR65890.1"/>
    <property type="molecule type" value="Genomic_DNA"/>
</dbReference>
<dbReference type="Proteomes" id="UP000824200">
    <property type="component" value="Unassembled WGS sequence"/>
</dbReference>
<reference evidence="1" key="1">
    <citation type="submission" date="2020-10" db="EMBL/GenBank/DDBJ databases">
        <authorList>
            <person name="Gilroy R."/>
        </authorList>
    </citation>
    <scope>NUCLEOTIDE SEQUENCE</scope>
    <source>
        <strain evidence="1">CHK121-14286</strain>
    </source>
</reference>
<gene>
    <name evidence="1" type="ORF">IAC95_03280</name>
</gene>
<name>A0A9D1E3S9_9BACT</name>
<accession>A0A9D1E3S9</accession>
<dbReference type="AlphaFoldDB" id="A0A9D1E3S9"/>